<dbReference type="RefSeq" id="WP_252110984.1">
    <property type="nucleotide sequence ID" value="NZ_JAMSCK010000002.1"/>
</dbReference>
<sequence length="387" mass="46025">MSVREFILSDKKGYRLWRHLFFWFLWGGYFTITRYFNPMVYQTTGRFPDFWKTVVETFFFLFPQTFIVYPALYFILPRFVFKQKYGRAFFWFCIFYLVGITVNAFILIFIPWSKMPWIPNADLFLTTSTFPQKLFMAYLGSILGLLTALALASSFKMFKHYYLKSLRNQQLQQQNSEAQLRLLMAQVHPHFMFNTLNNIYSQAQEESPKSAKMIMELSHILRYILDEGKKDWVPLENELQMIVDYLNLEKIRYDQKLDLHYSFPTNVKNRIIAPLLLLPLVENCFKHGASKMINKPWINIKAELNQDTFSIKLMNGRKAKVVSEDERIGTGIENVRRRLELLYPDRHTLEIKEDTDVFIVNLTIELKTTETVETKVESKPLLEYETE</sequence>
<keyword evidence="3" id="KW-0418">Kinase</keyword>
<dbReference type="GO" id="GO:0016301">
    <property type="term" value="F:kinase activity"/>
    <property type="evidence" value="ECO:0007669"/>
    <property type="project" value="UniProtKB-KW"/>
</dbReference>
<evidence type="ECO:0000313" key="3">
    <source>
        <dbReference type="EMBL" id="MCM8568582.1"/>
    </source>
</evidence>
<keyword evidence="1" id="KW-1133">Transmembrane helix</keyword>
<dbReference type="Proteomes" id="UP001155077">
    <property type="component" value="Unassembled WGS sequence"/>
</dbReference>
<evidence type="ECO:0000259" key="2">
    <source>
        <dbReference type="Pfam" id="PF06580"/>
    </source>
</evidence>
<keyword evidence="4" id="KW-1185">Reference proteome</keyword>
<dbReference type="PANTHER" id="PTHR34220:SF7">
    <property type="entry name" value="SENSOR HISTIDINE KINASE YPDA"/>
    <property type="match status" value="1"/>
</dbReference>
<feature type="transmembrane region" description="Helical" evidence="1">
    <location>
        <begin position="135"/>
        <end position="158"/>
    </location>
</feature>
<gene>
    <name evidence="3" type="ORF">NE848_04280</name>
</gene>
<dbReference type="InterPro" id="IPR010559">
    <property type="entry name" value="Sig_transdc_His_kin_internal"/>
</dbReference>
<proteinExistence type="predicted"/>
<feature type="domain" description="Signal transduction histidine kinase internal region" evidence="2">
    <location>
        <begin position="178"/>
        <end position="257"/>
    </location>
</feature>
<feature type="transmembrane region" description="Helical" evidence="1">
    <location>
        <begin position="88"/>
        <end position="110"/>
    </location>
</feature>
<organism evidence="3 4">
    <name type="scientific">Gramella jeungdoensis</name>
    <dbReference type="NCBI Taxonomy" id="708091"/>
    <lineage>
        <taxon>Bacteria</taxon>
        <taxon>Pseudomonadati</taxon>
        <taxon>Bacteroidota</taxon>
        <taxon>Flavobacteriia</taxon>
        <taxon>Flavobacteriales</taxon>
        <taxon>Flavobacteriaceae</taxon>
        <taxon>Christiangramia</taxon>
    </lineage>
</organism>
<accession>A0ABT0YYN1</accession>
<dbReference type="PANTHER" id="PTHR34220">
    <property type="entry name" value="SENSOR HISTIDINE KINASE YPDA"/>
    <property type="match status" value="1"/>
</dbReference>
<evidence type="ECO:0000313" key="4">
    <source>
        <dbReference type="Proteomes" id="UP001155077"/>
    </source>
</evidence>
<comment type="caution">
    <text evidence="3">The sequence shown here is derived from an EMBL/GenBank/DDBJ whole genome shotgun (WGS) entry which is preliminary data.</text>
</comment>
<protein>
    <submittedName>
        <fullName evidence="3">Histidine kinase</fullName>
    </submittedName>
</protein>
<reference evidence="3" key="1">
    <citation type="submission" date="2022-06" db="EMBL/GenBank/DDBJ databases">
        <title>Gramella sediminis sp. nov., isolated from deep-sea sediment of the Indian Ocean.</title>
        <authorList>
            <person name="Yang L."/>
        </authorList>
    </citation>
    <scope>NUCLEOTIDE SEQUENCE</scope>
    <source>
        <strain evidence="3">HMD3159</strain>
    </source>
</reference>
<evidence type="ECO:0000256" key="1">
    <source>
        <dbReference type="SAM" id="Phobius"/>
    </source>
</evidence>
<keyword evidence="1" id="KW-0812">Transmembrane</keyword>
<dbReference type="EMBL" id="JAMSCK010000002">
    <property type="protein sequence ID" value="MCM8568582.1"/>
    <property type="molecule type" value="Genomic_DNA"/>
</dbReference>
<dbReference type="InterPro" id="IPR050640">
    <property type="entry name" value="Bact_2-comp_sensor_kinase"/>
</dbReference>
<name>A0ABT0YYN1_9FLAO</name>
<keyword evidence="1" id="KW-0472">Membrane</keyword>
<keyword evidence="3" id="KW-0808">Transferase</keyword>
<feature type="transmembrane region" description="Helical" evidence="1">
    <location>
        <begin position="20"/>
        <end position="37"/>
    </location>
</feature>
<feature type="transmembrane region" description="Helical" evidence="1">
    <location>
        <begin position="57"/>
        <end position="76"/>
    </location>
</feature>
<dbReference type="Pfam" id="PF06580">
    <property type="entry name" value="His_kinase"/>
    <property type="match status" value="1"/>
</dbReference>